<feature type="transmembrane region" description="Helical" evidence="1">
    <location>
        <begin position="56"/>
        <end position="75"/>
    </location>
</feature>
<proteinExistence type="predicted"/>
<geneLocation type="chloroplast" evidence="2"/>
<dbReference type="GeneID" id="29999047"/>
<keyword evidence="1" id="KW-0472">Membrane</keyword>
<gene>
    <name evidence="2" type="primary">ORF_11</name>
    <name evidence="2" type="ORF">HV00480_207</name>
</gene>
<name>A0A1G4NU68_9FLOR</name>
<accession>A0A1G4NU68</accession>
<keyword evidence="2" id="KW-0934">Plastid</keyword>
<dbReference type="AlphaFoldDB" id="A0A1G4NU68"/>
<keyword evidence="2" id="KW-0150">Chloroplast</keyword>
<keyword evidence="1" id="KW-0812">Transmembrane</keyword>
<evidence type="ECO:0000313" key="2">
    <source>
        <dbReference type="EMBL" id="SCW22243.1"/>
    </source>
</evidence>
<dbReference type="RefSeq" id="YP_009313989.1">
    <property type="nucleotide sequence ID" value="NC_031659.1"/>
</dbReference>
<reference evidence="2" key="1">
    <citation type="submission" date="2016-10" db="EMBL/GenBank/DDBJ databases">
        <title>Chloroplast genomes as a tool to resolve red algal phylogenies: a case study in the Nemaliales.</title>
        <authorList>
            <person name="Costa J.F."/>
            <person name="Lin S.M."/>
            <person name="Macaya E.C."/>
            <person name="Fernandez-Garcia C."/>
            <person name="Verbruggen H."/>
        </authorList>
    </citation>
    <scope>NUCLEOTIDE SEQUENCE</scope>
    <source>
        <strain evidence="2">HV00480</strain>
    </source>
</reference>
<evidence type="ECO:0000256" key="1">
    <source>
        <dbReference type="SAM" id="Phobius"/>
    </source>
</evidence>
<sequence length="135" mass="15979">MLFNCLYYHFNGISLHFNIHVLVYISDNSIYNCASLDCSKSSIDFLTSVSNSSYKYYGLTLLLLYIYVLLPVSIIDDQYLYLQVLSSNKRAITVYIWLGFKIIYVQKNVNYMNTYVKLKIEKSKIKNTYRRCLLW</sequence>
<organism evidence="2">
    <name type="scientific">Hommersandiophycus borowitzkae</name>
    <dbReference type="NCBI Taxonomy" id="268573"/>
    <lineage>
        <taxon>Eukaryota</taxon>
        <taxon>Rhodophyta</taxon>
        <taxon>Florideophyceae</taxon>
        <taxon>Nemaliophycidae</taxon>
        <taxon>Nemaliales</taxon>
        <taxon>Liagoraceae</taxon>
        <taxon>Hommersandiophycus</taxon>
    </lineage>
</organism>
<keyword evidence="1" id="KW-1133">Transmembrane helix</keyword>
<reference evidence="2" key="2">
    <citation type="submission" date="2016-10" db="EMBL/GenBank/DDBJ databases">
        <authorList>
            <person name="de Groot N.N."/>
        </authorList>
    </citation>
    <scope>NUCLEOTIDE SEQUENCE</scope>
    <source>
        <strain evidence="2">HV00480</strain>
    </source>
</reference>
<dbReference type="EMBL" id="LT622867">
    <property type="protein sequence ID" value="SCW22243.1"/>
    <property type="molecule type" value="Genomic_DNA"/>
</dbReference>
<protein>
    <submittedName>
        <fullName evidence="2">Uncharacterized protein</fullName>
    </submittedName>
</protein>